<sequence length="102" mass="11271">MARTDTPRVSLVCIMPRACVRQIGTLNNSRSTLLRFLEGLAFVKSALPPQGCATGPRTVLVRFSRYGSTRKQTAVSQTVRVSRFALRRILRSVTLKHGATLV</sequence>
<accession>A0ACB7T4E2</accession>
<dbReference type="Proteomes" id="UP000821845">
    <property type="component" value="Chromosome 11"/>
</dbReference>
<comment type="caution">
    <text evidence="1">The sequence shown here is derived from an EMBL/GenBank/DDBJ whole genome shotgun (WGS) entry which is preliminary data.</text>
</comment>
<name>A0ACB7T4E2_HYAAI</name>
<protein>
    <submittedName>
        <fullName evidence="1">Uncharacterized protein</fullName>
    </submittedName>
</protein>
<reference evidence="1" key="1">
    <citation type="submission" date="2020-05" db="EMBL/GenBank/DDBJ databases">
        <title>Large-scale comparative analyses of tick genomes elucidate their genetic diversity and vector capacities.</title>
        <authorList>
            <person name="Jia N."/>
            <person name="Wang J."/>
            <person name="Shi W."/>
            <person name="Du L."/>
            <person name="Sun Y."/>
            <person name="Zhan W."/>
            <person name="Jiang J."/>
            <person name="Wang Q."/>
            <person name="Zhang B."/>
            <person name="Ji P."/>
            <person name="Sakyi L.B."/>
            <person name="Cui X."/>
            <person name="Yuan T."/>
            <person name="Jiang B."/>
            <person name="Yang W."/>
            <person name="Lam T.T.-Y."/>
            <person name="Chang Q."/>
            <person name="Ding S."/>
            <person name="Wang X."/>
            <person name="Zhu J."/>
            <person name="Ruan X."/>
            <person name="Zhao L."/>
            <person name="Wei J."/>
            <person name="Que T."/>
            <person name="Du C."/>
            <person name="Cheng J."/>
            <person name="Dai P."/>
            <person name="Han X."/>
            <person name="Huang E."/>
            <person name="Gao Y."/>
            <person name="Liu J."/>
            <person name="Shao H."/>
            <person name="Ye R."/>
            <person name="Li L."/>
            <person name="Wei W."/>
            <person name="Wang X."/>
            <person name="Wang C."/>
            <person name="Yang T."/>
            <person name="Huo Q."/>
            <person name="Li W."/>
            <person name="Guo W."/>
            <person name="Chen H."/>
            <person name="Zhou L."/>
            <person name="Ni X."/>
            <person name="Tian J."/>
            <person name="Zhou Y."/>
            <person name="Sheng Y."/>
            <person name="Liu T."/>
            <person name="Pan Y."/>
            <person name="Xia L."/>
            <person name="Li J."/>
            <person name="Zhao F."/>
            <person name="Cao W."/>
        </authorList>
    </citation>
    <scope>NUCLEOTIDE SEQUENCE</scope>
    <source>
        <strain evidence="1">Hyas-2018</strain>
    </source>
</reference>
<dbReference type="EMBL" id="CM023491">
    <property type="protein sequence ID" value="KAH6941840.1"/>
    <property type="molecule type" value="Genomic_DNA"/>
</dbReference>
<organism evidence="1 2">
    <name type="scientific">Hyalomma asiaticum</name>
    <name type="common">Tick</name>
    <dbReference type="NCBI Taxonomy" id="266040"/>
    <lineage>
        <taxon>Eukaryota</taxon>
        <taxon>Metazoa</taxon>
        <taxon>Ecdysozoa</taxon>
        <taxon>Arthropoda</taxon>
        <taxon>Chelicerata</taxon>
        <taxon>Arachnida</taxon>
        <taxon>Acari</taxon>
        <taxon>Parasitiformes</taxon>
        <taxon>Ixodida</taxon>
        <taxon>Ixodoidea</taxon>
        <taxon>Ixodidae</taxon>
        <taxon>Hyalomminae</taxon>
        <taxon>Hyalomma</taxon>
    </lineage>
</organism>
<evidence type="ECO:0000313" key="2">
    <source>
        <dbReference type="Proteomes" id="UP000821845"/>
    </source>
</evidence>
<proteinExistence type="predicted"/>
<keyword evidence="2" id="KW-1185">Reference proteome</keyword>
<gene>
    <name evidence="1" type="ORF">HPB50_023646</name>
</gene>
<evidence type="ECO:0000313" key="1">
    <source>
        <dbReference type="EMBL" id="KAH6941840.1"/>
    </source>
</evidence>